<organism evidence="1 2">
    <name type="scientific">Leucogyrophana mollusca</name>
    <dbReference type="NCBI Taxonomy" id="85980"/>
    <lineage>
        <taxon>Eukaryota</taxon>
        <taxon>Fungi</taxon>
        <taxon>Dikarya</taxon>
        <taxon>Basidiomycota</taxon>
        <taxon>Agaricomycotina</taxon>
        <taxon>Agaricomycetes</taxon>
        <taxon>Agaricomycetidae</taxon>
        <taxon>Boletales</taxon>
        <taxon>Boletales incertae sedis</taxon>
        <taxon>Leucogyrophana</taxon>
    </lineage>
</organism>
<protein>
    <submittedName>
        <fullName evidence="1">Uncharacterized protein</fullName>
    </submittedName>
</protein>
<comment type="caution">
    <text evidence="1">The sequence shown here is derived from an EMBL/GenBank/DDBJ whole genome shotgun (WGS) entry which is preliminary data.</text>
</comment>
<dbReference type="EMBL" id="MU266837">
    <property type="protein sequence ID" value="KAH7918174.1"/>
    <property type="molecule type" value="Genomic_DNA"/>
</dbReference>
<reference evidence="1" key="1">
    <citation type="journal article" date="2021" name="New Phytol.">
        <title>Evolutionary innovations through gain and loss of genes in the ectomycorrhizal Boletales.</title>
        <authorList>
            <person name="Wu G."/>
            <person name="Miyauchi S."/>
            <person name="Morin E."/>
            <person name="Kuo A."/>
            <person name="Drula E."/>
            <person name="Varga T."/>
            <person name="Kohler A."/>
            <person name="Feng B."/>
            <person name="Cao Y."/>
            <person name="Lipzen A."/>
            <person name="Daum C."/>
            <person name="Hundley H."/>
            <person name="Pangilinan J."/>
            <person name="Johnson J."/>
            <person name="Barry K."/>
            <person name="LaButti K."/>
            <person name="Ng V."/>
            <person name="Ahrendt S."/>
            <person name="Min B."/>
            <person name="Choi I.G."/>
            <person name="Park H."/>
            <person name="Plett J.M."/>
            <person name="Magnuson J."/>
            <person name="Spatafora J.W."/>
            <person name="Nagy L.G."/>
            <person name="Henrissat B."/>
            <person name="Grigoriev I.V."/>
            <person name="Yang Z.L."/>
            <person name="Xu J."/>
            <person name="Martin F.M."/>
        </authorList>
    </citation>
    <scope>NUCLEOTIDE SEQUENCE</scope>
    <source>
        <strain evidence="1">KUC20120723A-06</strain>
    </source>
</reference>
<evidence type="ECO:0000313" key="2">
    <source>
        <dbReference type="Proteomes" id="UP000790709"/>
    </source>
</evidence>
<keyword evidence="2" id="KW-1185">Reference proteome</keyword>
<dbReference type="Proteomes" id="UP000790709">
    <property type="component" value="Unassembled WGS sequence"/>
</dbReference>
<name>A0ACB8AYB6_9AGAM</name>
<gene>
    <name evidence="1" type="ORF">BV22DRAFT_1025024</name>
</gene>
<accession>A0ACB8AYB6</accession>
<sequence>MADPIIDHHDFATFSHTREEKLLDKYLTDASNPFRTESGWRESSVKIRLPKEKTKGLLPFANEEGAPEVEINGVYHRSLTDVITSAFQDEAVNTFHMTPFQQFWQVTEARTVKVFSEAYSSPEMLDAYAEVNALPREPGDDLERVVASLMLWSDSTHLTSFGNASLWPFYLYFGNQSKYTRGKPTSLACHHVAYIPTLPDDLQDIYVSVFGEGWTSDVHTHCKRELFHAIWKLLLDEDFMEAYRHGIVIRCGDGVIRRVFPRFFSYSADYPEKILIATVKFLGKCPCPRCAVKKVDAPKMGTKPDMKVRKAHLVDTGDRRRRVELARQVIFQGVAVDNDRIKHILGEPNASFVPTRNAFSDRLFEFGFNVFKMLVVDLLHEFELGVWKTIFTHLMRILQAHGGNAISDLNKRYRKVPTFGRGTIRRFHKNAASMSKLAARDFEDLLQVSLCLFD</sequence>
<proteinExistence type="predicted"/>
<evidence type="ECO:0000313" key="1">
    <source>
        <dbReference type="EMBL" id="KAH7918174.1"/>
    </source>
</evidence>